<dbReference type="PANTHER" id="PTHR33376">
    <property type="match status" value="1"/>
</dbReference>
<evidence type="ECO:0000256" key="2">
    <source>
        <dbReference type="SAM" id="SignalP"/>
    </source>
</evidence>
<evidence type="ECO:0000313" key="3">
    <source>
        <dbReference type="EMBL" id="MBU9836475.1"/>
    </source>
</evidence>
<dbReference type="InterPro" id="IPR018389">
    <property type="entry name" value="DctP_fam"/>
</dbReference>
<proteinExistence type="predicted"/>
<dbReference type="Gene3D" id="3.40.190.170">
    <property type="entry name" value="Bacterial extracellular solute-binding protein, family 7"/>
    <property type="match status" value="1"/>
</dbReference>
<keyword evidence="1 2" id="KW-0732">Signal</keyword>
<accession>A0ABS6L4Y2</accession>
<dbReference type="Proteomes" id="UP000699865">
    <property type="component" value="Unassembled WGS sequence"/>
</dbReference>
<gene>
    <name evidence="3" type="primary">dctP</name>
    <name evidence="3" type="ORF">J1786_16850</name>
</gene>
<name>A0ABS6L4Y2_9GAMM</name>
<evidence type="ECO:0000256" key="1">
    <source>
        <dbReference type="ARBA" id="ARBA00022729"/>
    </source>
</evidence>
<sequence length="344" mass="38400">MDLIRKPLALALALLLLPAVVSATTLRYTDHEPLGAMRTRFIKDVLFPAIEKESHGRLKIEEHWGGELSTGYDALRTVREGNNADIGIVVPEYTAKELPLHQLFKSFPTGPSGDKQIAFFRRVYAEIPAFPAELAKNGVVDIFLSTGYPVAFFSTHPLEKLQNIKGTAWRSASFWHQNFLRNAGATPVTTPWGEQTVNAFKTGKLDGILVNIDSGYDLKIQKMAPEVIVSKELWLGHLYLLVMNHKVWNGLAQEDKDAITRAANTAYKVAGSMMDHSVEPQLDALRKDGANVRVLQHSEVTYWQEVTGYQDIQANWVKNQEAAGVKDVASTLQKVSKVMEEEMK</sequence>
<dbReference type="RefSeq" id="WP_014341798.1">
    <property type="nucleotide sequence ID" value="NZ_JAFMOT010000180.1"/>
</dbReference>
<reference evidence="3 4" key="1">
    <citation type="submission" date="2021-03" db="EMBL/GenBank/DDBJ databases">
        <title>Five novel Rahnella species.</title>
        <authorList>
            <person name="Brady C."/>
            <person name="Asselin J."/>
            <person name="Beer S."/>
            <person name="Bruberg M.B."/>
            <person name="Crampton B."/>
            <person name="Venter S."/>
            <person name="Arnold D."/>
            <person name="Denman S."/>
        </authorList>
    </citation>
    <scope>NUCLEOTIDE SEQUENCE [LARGE SCALE GENOMIC DNA]</scope>
    <source>
        <strain evidence="3 4">L72c</strain>
    </source>
</reference>
<dbReference type="Pfam" id="PF03480">
    <property type="entry name" value="DctP"/>
    <property type="match status" value="1"/>
</dbReference>
<dbReference type="EMBL" id="JAFMOU010000070">
    <property type="protein sequence ID" value="MBU9836475.1"/>
    <property type="molecule type" value="Genomic_DNA"/>
</dbReference>
<feature type="chain" id="PRO_5045798577" evidence="2">
    <location>
        <begin position="24"/>
        <end position="344"/>
    </location>
</feature>
<dbReference type="NCBIfam" id="NF037995">
    <property type="entry name" value="TRAP_S1"/>
    <property type="match status" value="1"/>
</dbReference>
<feature type="signal peptide" evidence="2">
    <location>
        <begin position="1"/>
        <end position="23"/>
    </location>
</feature>
<dbReference type="PANTHER" id="PTHR33376:SF15">
    <property type="entry name" value="BLL6794 PROTEIN"/>
    <property type="match status" value="1"/>
</dbReference>
<dbReference type="InterPro" id="IPR038404">
    <property type="entry name" value="TRAP_DctP_sf"/>
</dbReference>
<protein>
    <submittedName>
        <fullName evidence="3">TRAP transporter substrate-binding protein DctP</fullName>
    </submittedName>
</protein>
<evidence type="ECO:0000313" key="4">
    <source>
        <dbReference type="Proteomes" id="UP000699865"/>
    </source>
</evidence>
<organism evidence="3 4">
    <name type="scientific">Rahnella perminowiae</name>
    <dbReference type="NCBI Taxonomy" id="2816244"/>
    <lineage>
        <taxon>Bacteria</taxon>
        <taxon>Pseudomonadati</taxon>
        <taxon>Pseudomonadota</taxon>
        <taxon>Gammaproteobacteria</taxon>
        <taxon>Enterobacterales</taxon>
        <taxon>Yersiniaceae</taxon>
        <taxon>Rahnella</taxon>
    </lineage>
</organism>
<keyword evidence="4" id="KW-1185">Reference proteome</keyword>
<comment type="caution">
    <text evidence="3">The sequence shown here is derived from an EMBL/GenBank/DDBJ whole genome shotgun (WGS) entry which is preliminary data.</text>
</comment>